<accession>A0A2P2J2G4</accession>
<sequence>MAGGYLVHKHSMIHPLWFFPIQVPFFKMHFHFVVKKPAYDLNQFLHKVVIALWSLTNLNVCISLNKYSTACVMKVRQVFVT</sequence>
<proteinExistence type="predicted"/>
<protein>
    <submittedName>
        <fullName evidence="1">Uncharacterized protein</fullName>
    </submittedName>
</protein>
<evidence type="ECO:0000313" key="1">
    <source>
        <dbReference type="EMBL" id="MBW87686.1"/>
    </source>
</evidence>
<reference evidence="1" key="1">
    <citation type="submission" date="2018-02" db="EMBL/GenBank/DDBJ databases">
        <title>Rhizophora mucronata_Transcriptome.</title>
        <authorList>
            <person name="Meera S.P."/>
            <person name="Sreeshan A."/>
            <person name="Augustine A."/>
        </authorList>
    </citation>
    <scope>NUCLEOTIDE SEQUENCE</scope>
    <source>
        <tissue evidence="1">Leaf</tissue>
    </source>
</reference>
<dbReference type="AlphaFoldDB" id="A0A2P2J2G4"/>
<dbReference type="EMBL" id="GGEC01007203">
    <property type="protein sequence ID" value="MBW87686.1"/>
    <property type="molecule type" value="Transcribed_RNA"/>
</dbReference>
<name>A0A2P2J2G4_RHIMU</name>
<organism evidence="1">
    <name type="scientific">Rhizophora mucronata</name>
    <name type="common">Asiatic mangrove</name>
    <dbReference type="NCBI Taxonomy" id="61149"/>
    <lineage>
        <taxon>Eukaryota</taxon>
        <taxon>Viridiplantae</taxon>
        <taxon>Streptophyta</taxon>
        <taxon>Embryophyta</taxon>
        <taxon>Tracheophyta</taxon>
        <taxon>Spermatophyta</taxon>
        <taxon>Magnoliopsida</taxon>
        <taxon>eudicotyledons</taxon>
        <taxon>Gunneridae</taxon>
        <taxon>Pentapetalae</taxon>
        <taxon>rosids</taxon>
        <taxon>fabids</taxon>
        <taxon>Malpighiales</taxon>
        <taxon>Rhizophoraceae</taxon>
        <taxon>Rhizophora</taxon>
    </lineage>
</organism>